<protein>
    <recommendedName>
        <fullName evidence="3">DUF4105 domain-containing protein</fullName>
    </recommendedName>
</protein>
<keyword evidence="2" id="KW-1185">Reference proteome</keyword>
<evidence type="ECO:0000313" key="1">
    <source>
        <dbReference type="EMBL" id="GGA71666.1"/>
    </source>
</evidence>
<gene>
    <name evidence="1" type="ORF">GCM10011507_24090</name>
</gene>
<dbReference type="Proteomes" id="UP000648801">
    <property type="component" value="Unassembled WGS sequence"/>
</dbReference>
<proteinExistence type="predicted"/>
<dbReference type="EMBL" id="BMJB01000001">
    <property type="protein sequence ID" value="GGA71666.1"/>
    <property type="molecule type" value="Genomic_DNA"/>
</dbReference>
<comment type="caution">
    <text evidence="1">The sequence shown here is derived from an EMBL/GenBank/DDBJ whole genome shotgun (WGS) entry which is preliminary data.</text>
</comment>
<reference evidence="1" key="1">
    <citation type="journal article" date="2014" name="Int. J. Syst. Evol. Microbiol.">
        <title>Complete genome sequence of Corynebacterium casei LMG S-19264T (=DSM 44701T), isolated from a smear-ripened cheese.</title>
        <authorList>
            <consortium name="US DOE Joint Genome Institute (JGI-PGF)"/>
            <person name="Walter F."/>
            <person name="Albersmeier A."/>
            <person name="Kalinowski J."/>
            <person name="Ruckert C."/>
        </authorList>
    </citation>
    <scope>NUCLEOTIDE SEQUENCE</scope>
    <source>
        <strain evidence="1">CGMCC 1.15447</strain>
    </source>
</reference>
<name>A0A916RV01_9BACT</name>
<reference evidence="1" key="2">
    <citation type="submission" date="2020-09" db="EMBL/GenBank/DDBJ databases">
        <authorList>
            <person name="Sun Q."/>
            <person name="Zhou Y."/>
        </authorList>
    </citation>
    <scope>NUCLEOTIDE SEQUENCE</scope>
    <source>
        <strain evidence="1">CGMCC 1.15447</strain>
    </source>
</reference>
<evidence type="ECO:0000313" key="2">
    <source>
        <dbReference type="Proteomes" id="UP000648801"/>
    </source>
</evidence>
<evidence type="ECO:0008006" key="3">
    <source>
        <dbReference type="Google" id="ProtNLM"/>
    </source>
</evidence>
<accession>A0A916RV01</accession>
<sequence length="302" mass="33651">MADAALLMEQPYGQFGAMNPTGHAAIYLDRICAQSPTELRMCAPDEDGVVISRYHRVGGYDWIAIPIVPYLYSVERVEDIPSEATPALEAQLRDDYRRQYLLNIAPNTTAAEAAGEPPPGDWTQLVGASYDRKIYGFQIETTREQDERLVALLNDRRNIAGFNLLYRNCADFSRNVLNMYYPHAVRRNFLVDLGITTPKQVARSLTRYAHRNPGLEFTTFVIPQVPGTIPRSHPVYGVVESMMKSKKYVVPLAVLSPHVTAGMAIAYFTDGRFKIPKNAERVLVPGEPAEKPSAPVLVPAAE</sequence>
<dbReference type="AlphaFoldDB" id="A0A916RV01"/>
<organism evidence="1 2">
    <name type="scientific">Edaphobacter acidisoli</name>
    <dbReference type="NCBI Taxonomy" id="2040573"/>
    <lineage>
        <taxon>Bacteria</taxon>
        <taxon>Pseudomonadati</taxon>
        <taxon>Acidobacteriota</taxon>
        <taxon>Terriglobia</taxon>
        <taxon>Terriglobales</taxon>
        <taxon>Acidobacteriaceae</taxon>
        <taxon>Edaphobacter</taxon>
    </lineage>
</organism>